<dbReference type="HAMAP" id="MF_00278">
    <property type="entry name" value="HisH"/>
    <property type="match status" value="1"/>
</dbReference>
<accession>A0A157SCA8</accession>
<dbReference type="PIRSF" id="PIRSF000495">
    <property type="entry name" value="Amidotransf_hisH"/>
    <property type="match status" value="1"/>
</dbReference>
<comment type="catalytic activity">
    <reaction evidence="8 10">
        <text>5-[(5-phospho-1-deoxy-D-ribulos-1-ylimino)methylamino]-1-(5-phospho-beta-D-ribosyl)imidazole-4-carboxamide + L-glutamine = D-erythro-1-(imidazol-4-yl)glycerol 3-phosphate + 5-amino-1-(5-phospho-beta-D-ribosyl)imidazole-4-carboxamide + L-glutamate + H(+)</text>
        <dbReference type="Rhea" id="RHEA:24793"/>
        <dbReference type="ChEBI" id="CHEBI:15378"/>
        <dbReference type="ChEBI" id="CHEBI:29985"/>
        <dbReference type="ChEBI" id="CHEBI:58278"/>
        <dbReference type="ChEBI" id="CHEBI:58359"/>
        <dbReference type="ChEBI" id="CHEBI:58475"/>
        <dbReference type="ChEBI" id="CHEBI:58525"/>
        <dbReference type="EC" id="4.3.2.10"/>
    </reaction>
</comment>
<name>A0A157SCA8_9BORD</name>
<dbReference type="GeneID" id="56587519"/>
<protein>
    <recommendedName>
        <fullName evidence="10">Imidazole glycerol phosphate synthase subunit HisH</fullName>
        <ecNumber evidence="10">4.3.2.10</ecNumber>
    </recommendedName>
    <alternativeName>
        <fullName evidence="10">IGP synthase glutaminase subunit</fullName>
        <ecNumber evidence="10">3.5.1.2</ecNumber>
    </alternativeName>
    <alternativeName>
        <fullName evidence="10">IGP synthase subunit HisH</fullName>
    </alternativeName>
    <alternativeName>
        <fullName evidence="10">ImGP synthase subunit HisH</fullName>
        <shortName evidence="10">IGPS subunit HisH</shortName>
    </alternativeName>
</protein>
<keyword evidence="2 10" id="KW-0963">Cytoplasm</keyword>
<feature type="domain" description="Glutamine amidotransferase" evidence="12">
    <location>
        <begin position="6"/>
        <end position="213"/>
    </location>
</feature>
<evidence type="ECO:0000313" key="14">
    <source>
        <dbReference type="Proteomes" id="UP000076825"/>
    </source>
</evidence>
<gene>
    <name evidence="13" type="primary">hisH_1</name>
    <name evidence="10" type="synonym">hisH</name>
    <name evidence="13" type="ORF">SAMEA3906487_01077</name>
</gene>
<dbReference type="Proteomes" id="UP000076825">
    <property type="component" value="Chromosome 1"/>
</dbReference>
<dbReference type="PANTHER" id="PTHR42701:SF2">
    <property type="entry name" value="IMIDAZOLE GLYCEROL PHOSPHATE SYNTHASE SUBUNIT HISH 1"/>
    <property type="match status" value="1"/>
</dbReference>
<dbReference type="eggNOG" id="COG0118">
    <property type="taxonomic scope" value="Bacteria"/>
</dbReference>
<dbReference type="PANTHER" id="PTHR42701">
    <property type="entry name" value="IMIDAZOLE GLYCEROL PHOSPHATE SYNTHASE SUBUNIT HISH"/>
    <property type="match status" value="1"/>
</dbReference>
<evidence type="ECO:0000256" key="8">
    <source>
        <dbReference type="ARBA" id="ARBA00047838"/>
    </source>
</evidence>
<dbReference type="CDD" id="cd01748">
    <property type="entry name" value="GATase1_IGP_Synthase"/>
    <property type="match status" value="1"/>
</dbReference>
<evidence type="ECO:0000256" key="4">
    <source>
        <dbReference type="ARBA" id="ARBA00022801"/>
    </source>
</evidence>
<evidence type="ECO:0000256" key="7">
    <source>
        <dbReference type="ARBA" id="ARBA00023239"/>
    </source>
</evidence>
<dbReference type="STRING" id="123899.SAMEA3906487_01077"/>
<dbReference type="GO" id="GO:0005737">
    <property type="term" value="C:cytoplasm"/>
    <property type="evidence" value="ECO:0007669"/>
    <property type="project" value="UniProtKB-SubCell"/>
</dbReference>
<evidence type="ECO:0000256" key="6">
    <source>
        <dbReference type="ARBA" id="ARBA00023102"/>
    </source>
</evidence>
<feature type="active site" evidence="10 11">
    <location>
        <position position="199"/>
    </location>
</feature>
<keyword evidence="6 10" id="KW-0368">Histidine biosynthesis</keyword>
<keyword evidence="13" id="KW-0328">Glycosyltransferase</keyword>
<evidence type="ECO:0000259" key="12">
    <source>
        <dbReference type="Pfam" id="PF00117"/>
    </source>
</evidence>
<dbReference type="EC" id="3.5.1.2" evidence="10"/>
<dbReference type="SUPFAM" id="SSF52317">
    <property type="entry name" value="Class I glutamine amidotransferase-like"/>
    <property type="match status" value="1"/>
</dbReference>
<dbReference type="AlphaFoldDB" id="A0A157SCA8"/>
<dbReference type="UniPathway" id="UPA00031">
    <property type="reaction ID" value="UER00010"/>
</dbReference>
<organism evidence="13 14">
    <name type="scientific">Bordetella trematum</name>
    <dbReference type="NCBI Taxonomy" id="123899"/>
    <lineage>
        <taxon>Bacteria</taxon>
        <taxon>Pseudomonadati</taxon>
        <taxon>Pseudomonadota</taxon>
        <taxon>Betaproteobacteria</taxon>
        <taxon>Burkholderiales</taxon>
        <taxon>Alcaligenaceae</taxon>
        <taxon>Bordetella</taxon>
    </lineage>
</organism>
<evidence type="ECO:0000256" key="11">
    <source>
        <dbReference type="PIRSR" id="PIRSR000495-1"/>
    </source>
</evidence>
<comment type="subunit">
    <text evidence="10">Heterodimer of HisH and HisF.</text>
</comment>
<dbReference type="InterPro" id="IPR029062">
    <property type="entry name" value="Class_I_gatase-like"/>
</dbReference>
<comment type="catalytic activity">
    <reaction evidence="9 10">
        <text>L-glutamine + H2O = L-glutamate + NH4(+)</text>
        <dbReference type="Rhea" id="RHEA:15889"/>
        <dbReference type="ChEBI" id="CHEBI:15377"/>
        <dbReference type="ChEBI" id="CHEBI:28938"/>
        <dbReference type="ChEBI" id="CHEBI:29985"/>
        <dbReference type="ChEBI" id="CHEBI:58359"/>
        <dbReference type="EC" id="3.5.1.2"/>
    </reaction>
</comment>
<keyword evidence="7 10" id="KW-0456">Lyase</keyword>
<dbReference type="Gene3D" id="3.40.50.880">
    <property type="match status" value="1"/>
</dbReference>
<feature type="active site" description="Nucleophile" evidence="10 11">
    <location>
        <position position="82"/>
    </location>
</feature>
<proteinExistence type="inferred from homology"/>
<dbReference type="GO" id="GO:0016829">
    <property type="term" value="F:lyase activity"/>
    <property type="evidence" value="ECO:0007669"/>
    <property type="project" value="UniProtKB-KW"/>
</dbReference>
<keyword evidence="5 10" id="KW-0315">Glutamine amidotransferase</keyword>
<reference evidence="13 14" key="1">
    <citation type="submission" date="2016-04" db="EMBL/GenBank/DDBJ databases">
        <authorList>
            <consortium name="Pathogen Informatics"/>
        </authorList>
    </citation>
    <scope>NUCLEOTIDE SEQUENCE [LARGE SCALE GENOMIC DNA]</scope>
    <source>
        <strain evidence="13 14">H044680328</strain>
    </source>
</reference>
<keyword evidence="13" id="KW-0808">Transferase</keyword>
<dbReference type="GO" id="GO:0000105">
    <property type="term" value="P:L-histidine biosynthetic process"/>
    <property type="evidence" value="ECO:0007669"/>
    <property type="project" value="UniProtKB-UniRule"/>
</dbReference>
<keyword evidence="4 10" id="KW-0378">Hydrolase</keyword>
<dbReference type="OrthoDB" id="9807137at2"/>
<feature type="active site" evidence="10 11">
    <location>
        <position position="197"/>
    </location>
</feature>
<evidence type="ECO:0000313" key="13">
    <source>
        <dbReference type="EMBL" id="SAI68078.1"/>
    </source>
</evidence>
<dbReference type="InterPro" id="IPR010139">
    <property type="entry name" value="Imidazole-glycPsynth_HisH"/>
</dbReference>
<dbReference type="NCBIfam" id="TIGR01855">
    <property type="entry name" value="IMP_synth_hisH"/>
    <property type="match status" value="1"/>
</dbReference>
<comment type="subcellular location">
    <subcellularLocation>
        <location evidence="10">Cytoplasm</location>
    </subcellularLocation>
</comment>
<comment type="function">
    <text evidence="10">IGPS catalyzes the conversion of PRFAR and glutamine to IGP, AICAR and glutamate. The HisH subunit catalyzes the hydrolysis of glutamine to glutamate and ammonia as part of the synthesis of IGP and AICAR. The resulting ammonia molecule is channeled to the active site of HisF.</text>
</comment>
<sequence length="217" mass="23640">MSTIAIVDYGMGNFHSVARALHAAAPQADIRICNRAEDIDAADRVVFPGQGAMGDCMRNLNASGLREAVLRAARSKPLLGVCVGEQMLFSTSEEGDSACLDIFPGKVRRFAGAAFADGAADPQGPERLKVPHMGWNRVHQTRAHALWQGIPDGAHFYFVHSYYVAPADPALTVGESEYGHRFTCAVAASNIFAVQFHPEKSAEHGLRLYRNFVDWQP</sequence>
<evidence type="ECO:0000256" key="3">
    <source>
        <dbReference type="ARBA" id="ARBA00022605"/>
    </source>
</evidence>
<evidence type="ECO:0000256" key="2">
    <source>
        <dbReference type="ARBA" id="ARBA00022490"/>
    </source>
</evidence>
<dbReference type="KEGG" id="btrm:SAMEA390648701077"/>
<dbReference type="PROSITE" id="PS51273">
    <property type="entry name" value="GATASE_TYPE_1"/>
    <property type="match status" value="1"/>
</dbReference>
<evidence type="ECO:0000256" key="1">
    <source>
        <dbReference type="ARBA" id="ARBA00005091"/>
    </source>
</evidence>
<keyword evidence="14" id="KW-1185">Reference proteome</keyword>
<dbReference type="RefSeq" id="WP_025515015.1">
    <property type="nucleotide sequence ID" value="NZ_CP016340.1"/>
</dbReference>
<evidence type="ECO:0000256" key="9">
    <source>
        <dbReference type="ARBA" id="ARBA00049534"/>
    </source>
</evidence>
<dbReference type="EMBL" id="LT546645">
    <property type="protein sequence ID" value="SAI68078.1"/>
    <property type="molecule type" value="Genomic_DNA"/>
</dbReference>
<comment type="pathway">
    <text evidence="1 10">Amino-acid biosynthesis; L-histidine biosynthesis; L-histidine from 5-phospho-alpha-D-ribose 1-diphosphate: step 5/9.</text>
</comment>
<dbReference type="EC" id="4.3.2.10" evidence="10"/>
<dbReference type="GO" id="GO:0004359">
    <property type="term" value="F:glutaminase activity"/>
    <property type="evidence" value="ECO:0007669"/>
    <property type="project" value="UniProtKB-EC"/>
</dbReference>
<dbReference type="PATRIC" id="fig|123899.6.peg.1057"/>
<evidence type="ECO:0000256" key="10">
    <source>
        <dbReference type="HAMAP-Rule" id="MF_00278"/>
    </source>
</evidence>
<dbReference type="InterPro" id="IPR017926">
    <property type="entry name" value="GATASE"/>
</dbReference>
<evidence type="ECO:0000256" key="5">
    <source>
        <dbReference type="ARBA" id="ARBA00022962"/>
    </source>
</evidence>
<keyword evidence="3 10" id="KW-0028">Amino-acid biosynthesis</keyword>
<dbReference type="GO" id="GO:0000107">
    <property type="term" value="F:imidazoleglycerol-phosphate synthase activity"/>
    <property type="evidence" value="ECO:0007669"/>
    <property type="project" value="UniProtKB-UniRule"/>
</dbReference>
<dbReference type="Pfam" id="PF00117">
    <property type="entry name" value="GATase"/>
    <property type="match status" value="1"/>
</dbReference>